<evidence type="ECO:0000313" key="2">
    <source>
        <dbReference type="Proteomes" id="UP000274909"/>
    </source>
</evidence>
<proteinExistence type="predicted"/>
<sequence>MSADSDALRAPEGRPAATLGGLAVRAAGRGWSSLRWFVTSMMGDTAYATYVEHHTRTHPDTPVPDERTFWRERFAEQDRTPGSRCC</sequence>
<accession>A0A3S0XCZ2</accession>
<dbReference type="Proteomes" id="UP000274909">
    <property type="component" value="Unassembled WGS sequence"/>
</dbReference>
<protein>
    <submittedName>
        <fullName evidence="1">YbdD/YjiX family protein</fullName>
    </submittedName>
</protein>
<gene>
    <name evidence="1" type="ORF">ELQ94_00060</name>
</gene>
<dbReference type="OrthoDB" id="3541280at2"/>
<dbReference type="EMBL" id="RZGZ01000001">
    <property type="protein sequence ID" value="RUR03002.1"/>
    <property type="molecule type" value="Genomic_DNA"/>
</dbReference>
<reference evidence="1 2" key="1">
    <citation type="submission" date="2018-12" db="EMBL/GenBank/DDBJ databases">
        <authorList>
            <person name="Li F."/>
        </authorList>
    </citation>
    <scope>NUCLEOTIDE SEQUENCE [LARGE SCALE GENOMIC DNA]</scope>
    <source>
        <strain evidence="1 2">EGI 6500705</strain>
    </source>
</reference>
<organism evidence="1 2">
    <name type="scientific">Labedella endophytica</name>
    <dbReference type="NCBI Taxonomy" id="1523160"/>
    <lineage>
        <taxon>Bacteria</taxon>
        <taxon>Bacillati</taxon>
        <taxon>Actinomycetota</taxon>
        <taxon>Actinomycetes</taxon>
        <taxon>Micrococcales</taxon>
        <taxon>Microbacteriaceae</taxon>
        <taxon>Labedella</taxon>
    </lineage>
</organism>
<keyword evidence="2" id="KW-1185">Reference proteome</keyword>
<dbReference type="RefSeq" id="WP_127045967.1">
    <property type="nucleotide sequence ID" value="NZ_RZGZ01000001.1"/>
</dbReference>
<comment type="caution">
    <text evidence="1">The sequence shown here is derived from an EMBL/GenBank/DDBJ whole genome shotgun (WGS) entry which is preliminary data.</text>
</comment>
<name>A0A3S0XCZ2_9MICO</name>
<dbReference type="AlphaFoldDB" id="A0A3S0XCZ2"/>
<dbReference type="Pfam" id="PF04328">
    <property type="entry name" value="Sel_put"/>
    <property type="match status" value="1"/>
</dbReference>
<dbReference type="InterPro" id="IPR007423">
    <property type="entry name" value="Sel_put"/>
</dbReference>
<evidence type="ECO:0000313" key="1">
    <source>
        <dbReference type="EMBL" id="RUR03002.1"/>
    </source>
</evidence>